<evidence type="ECO:0000259" key="1">
    <source>
        <dbReference type="Pfam" id="PF05144"/>
    </source>
</evidence>
<feature type="domain" description="Replication-associated protein G2P N-terminal" evidence="1">
    <location>
        <begin position="46"/>
        <end position="277"/>
    </location>
</feature>
<evidence type="ECO:0000313" key="4">
    <source>
        <dbReference type="Proteomes" id="UP000214596"/>
    </source>
</evidence>
<dbReference type="GO" id="GO:0006260">
    <property type="term" value="P:DNA replication"/>
    <property type="evidence" value="ECO:0007669"/>
    <property type="project" value="InterPro"/>
</dbReference>
<gene>
    <name evidence="3" type="ORF">CA163_07490</name>
</gene>
<sequence>MGYGKFVRSIESVPLIPEVQKILNSHRKNPVPDNFVSYGATNPSLMIDWLSVKFLFWSDEKLNGGNVISTTPDGEIEYTVDKHLKVDGSHDTRLLIRTEPCDFQSVPGYENYWVLSVSGNPVKWFQGHNIFGTCDLNNLVVELFDSLAEKFNKPQPDMVRESITQGNFAISRIDINGMFELGSRLDVITWLSALEKTARTRHGTAISKGNTVYFGKNSERWTLKFYAKGQEIEDHKLPAELQLTSLPDFANNKLRAELTLRTKELVKLGLNVGSAWFNIDEWELYKEYMGRVEMSSQKPVDDILSKLPKYLVSSYALWKEGYCLKTTLPKNTFYRHRRELLEFGIDISIPNTQEEKSNVVPLNRVIEMRPAGIPDWAFGTDLLFEPRKLASSR</sequence>
<feature type="domain" description="Replication-associated protein G2P C-terminal" evidence="2">
    <location>
        <begin position="315"/>
        <end position="377"/>
    </location>
</feature>
<dbReference type="EMBL" id="NIXT01000303">
    <property type="protein sequence ID" value="OXE33444.1"/>
    <property type="molecule type" value="Genomic_DNA"/>
</dbReference>
<dbReference type="Proteomes" id="UP000214596">
    <property type="component" value="Unassembled WGS sequence"/>
</dbReference>
<organism evidence="3 4">
    <name type="scientific">Vibrio parahaemolyticus</name>
    <dbReference type="NCBI Taxonomy" id="670"/>
    <lineage>
        <taxon>Bacteria</taxon>
        <taxon>Pseudomonadati</taxon>
        <taxon>Pseudomonadota</taxon>
        <taxon>Gammaproteobacteria</taxon>
        <taxon>Vibrionales</taxon>
        <taxon>Vibrionaceae</taxon>
        <taxon>Vibrio</taxon>
    </lineage>
</organism>
<evidence type="ECO:0000259" key="2">
    <source>
        <dbReference type="Pfam" id="PF05155"/>
    </source>
</evidence>
<dbReference type="RefSeq" id="WP_140261298.1">
    <property type="nucleotide sequence ID" value="NZ_JABKAZ010000041.1"/>
</dbReference>
<protein>
    <submittedName>
        <fullName evidence="3">Uncharacterized protein</fullName>
    </submittedName>
</protein>
<dbReference type="Pfam" id="PF05155">
    <property type="entry name" value="G2P_X_C"/>
    <property type="match status" value="1"/>
</dbReference>
<dbReference type="InterPro" id="IPR022688">
    <property type="entry name" value="G2P_C"/>
</dbReference>
<reference evidence="3 4" key="1">
    <citation type="journal article" date="2017" name="Appl. Environ. Microbiol.">
        <title>Parallel evolution of two clades of a major Atlantic endemic Vibrio parahaemolyticus pathogen lineage by independent acquisition of related pathogenicity islands.</title>
        <authorList>
            <person name="Xu F."/>
            <person name="Gonzalez-Escalona N."/>
            <person name="Drees K.P."/>
            <person name="Sebra R.P."/>
            <person name="Cooper V.S."/>
            <person name="Jones S.H."/>
            <person name="Whistler C.A."/>
        </authorList>
    </citation>
    <scope>NUCLEOTIDE SEQUENCE [LARGE SCALE GENOMIC DNA]</scope>
    <source>
        <strain evidence="3 4">MAVP-3</strain>
    </source>
</reference>
<dbReference type="InterPro" id="IPR006516">
    <property type="entry name" value="G2P"/>
</dbReference>
<name>A0A227JGA8_VIBPH</name>
<dbReference type="NCBIfam" id="TIGR01629">
    <property type="entry name" value="rep_II_X"/>
    <property type="match status" value="1"/>
</dbReference>
<dbReference type="Pfam" id="PF05144">
    <property type="entry name" value="Phage_CRI"/>
    <property type="match status" value="1"/>
</dbReference>
<comment type="caution">
    <text evidence="3">The sequence shown here is derived from an EMBL/GenBank/DDBJ whole genome shotgun (WGS) entry which is preliminary data.</text>
</comment>
<proteinExistence type="predicted"/>
<dbReference type="AlphaFoldDB" id="A0A227JGA8"/>
<dbReference type="InterPro" id="IPR022686">
    <property type="entry name" value="G2P_N"/>
</dbReference>
<accession>A0A227JGA8</accession>
<evidence type="ECO:0000313" key="3">
    <source>
        <dbReference type="EMBL" id="OXE33444.1"/>
    </source>
</evidence>